<evidence type="ECO:0000256" key="5">
    <source>
        <dbReference type="ARBA" id="ARBA00022741"/>
    </source>
</evidence>
<reference evidence="15" key="2">
    <citation type="journal article" date="2023" name="BMC Genomics">
        <title>Pest status, molecular evolution, and epigenetic factors derived from the genome assembly of Frankliniella fusca, a thysanopteran phytovirus vector.</title>
        <authorList>
            <person name="Catto M.A."/>
            <person name="Labadie P.E."/>
            <person name="Jacobson A.L."/>
            <person name="Kennedy G.G."/>
            <person name="Srinivasan R."/>
            <person name="Hunt B.G."/>
        </authorList>
    </citation>
    <scope>NUCLEOTIDE SEQUENCE</scope>
    <source>
        <strain evidence="15">PL_HMW_Pooled</strain>
    </source>
</reference>
<name>A0AAE1GR38_9NEOP</name>
<dbReference type="PANTHER" id="PTHR19443">
    <property type="entry name" value="HEXOKINASE"/>
    <property type="match status" value="1"/>
</dbReference>
<dbReference type="PANTHER" id="PTHR19443:SF54">
    <property type="entry name" value="PHOSPHOTRANSFERASE"/>
    <property type="match status" value="1"/>
</dbReference>
<feature type="domain" description="Hexokinase N-terminal" evidence="13">
    <location>
        <begin position="33"/>
        <end position="226"/>
    </location>
</feature>
<dbReference type="GO" id="GO:0006006">
    <property type="term" value="P:glucose metabolic process"/>
    <property type="evidence" value="ECO:0007669"/>
    <property type="project" value="TreeGrafter"/>
</dbReference>
<dbReference type="Pfam" id="PF00349">
    <property type="entry name" value="Hexokinase_1"/>
    <property type="match status" value="1"/>
</dbReference>
<dbReference type="InterPro" id="IPR001312">
    <property type="entry name" value="Hexokinase"/>
</dbReference>
<accession>A0AAE1GR38</accession>
<evidence type="ECO:0000256" key="8">
    <source>
        <dbReference type="ARBA" id="ARBA00023152"/>
    </source>
</evidence>
<evidence type="ECO:0000313" key="17">
    <source>
        <dbReference type="Proteomes" id="UP001219518"/>
    </source>
</evidence>
<evidence type="ECO:0000256" key="2">
    <source>
        <dbReference type="ARBA" id="ARBA00005028"/>
    </source>
</evidence>
<protein>
    <recommendedName>
        <fullName evidence="12">Phosphotransferase</fullName>
        <ecNumber evidence="12">2.7.1.-</ecNumber>
    </recommendedName>
</protein>
<dbReference type="InterPro" id="IPR022673">
    <property type="entry name" value="Hexokinase_C"/>
</dbReference>
<dbReference type="GO" id="GO:0005829">
    <property type="term" value="C:cytosol"/>
    <property type="evidence" value="ECO:0007669"/>
    <property type="project" value="TreeGrafter"/>
</dbReference>
<evidence type="ECO:0000256" key="4">
    <source>
        <dbReference type="ARBA" id="ARBA00022679"/>
    </source>
</evidence>
<evidence type="ECO:0000256" key="7">
    <source>
        <dbReference type="ARBA" id="ARBA00022840"/>
    </source>
</evidence>
<comment type="similarity">
    <text evidence="3 12">Belongs to the hexokinase family.</text>
</comment>
<dbReference type="FunFam" id="3.30.420.40:FF:000805">
    <property type="entry name" value="Hexokinase-2"/>
    <property type="match status" value="1"/>
</dbReference>
<dbReference type="GO" id="GO:0005536">
    <property type="term" value="F:D-glucose binding"/>
    <property type="evidence" value="ECO:0007669"/>
    <property type="project" value="InterPro"/>
</dbReference>
<keyword evidence="4 12" id="KW-0808">Transferase</keyword>
<evidence type="ECO:0000259" key="13">
    <source>
        <dbReference type="Pfam" id="PF00349"/>
    </source>
</evidence>
<evidence type="ECO:0000256" key="9">
    <source>
        <dbReference type="ARBA" id="ARBA00044613"/>
    </source>
</evidence>
<dbReference type="EMBL" id="JAHWGI010000005">
    <property type="protein sequence ID" value="KAK3907321.1"/>
    <property type="molecule type" value="Genomic_DNA"/>
</dbReference>
<dbReference type="GO" id="GO:0005739">
    <property type="term" value="C:mitochondrion"/>
    <property type="evidence" value="ECO:0007669"/>
    <property type="project" value="TreeGrafter"/>
</dbReference>
<evidence type="ECO:0000256" key="3">
    <source>
        <dbReference type="ARBA" id="ARBA00009225"/>
    </source>
</evidence>
<dbReference type="Gene3D" id="3.40.367.20">
    <property type="match status" value="1"/>
</dbReference>
<evidence type="ECO:0000313" key="16">
    <source>
        <dbReference type="EMBL" id="KAK3914388.1"/>
    </source>
</evidence>
<sequence>MKLQSDVDVVALNVVARGPDLTPLHDKQRTRKVEEAVDGLRLDADTVLRVRGVFQDEMEAGRLDKPSSLQMENTFIPELLDGSENGSFLALDLGGTNFRVMNLVLENGRVVDENIAFYHVDDHLRMGCGYRLFDFLAECIADFVHKQGLDGAGRLPLGFTFSFPMTQTSLDDGKLVTWTKSFNCPNVVGMNAVQLLRDALAKRGDVNVDVMAVLNDTAGTLVKGSYLDRDCAIGLILGTGSNACFLEHAHLAKNNSHLTHGEKDVIVDIEWGAFGDNGSLDFIRTEFDDAVDEVSVIPGSFTFEKYIGGKYLGELVRRVLLRLVRDGLLFSGVSSPELNTTWAFTTSMVSHIEQDNIDGLHRNTREILDSFNLNFDADDVLIVQWVCQLASNRGALLVSTCLASLLDRMERPSTTIAVDGSLYQKHPRIKSLLEKYTSMMAPKRKRKFLLAEDGSGKGAGLVAAIAEKLRLRNNNSSL</sequence>
<dbReference type="InterPro" id="IPR019807">
    <property type="entry name" value="Hexokinase_BS"/>
</dbReference>
<dbReference type="AlphaFoldDB" id="A0AAE1GR38"/>
<dbReference type="GO" id="GO:0001678">
    <property type="term" value="P:intracellular glucose homeostasis"/>
    <property type="evidence" value="ECO:0007669"/>
    <property type="project" value="InterPro"/>
</dbReference>
<dbReference type="Gene3D" id="3.30.420.40">
    <property type="match status" value="1"/>
</dbReference>
<reference evidence="15" key="1">
    <citation type="submission" date="2021-07" db="EMBL/GenBank/DDBJ databases">
        <authorList>
            <person name="Catto M.A."/>
            <person name="Jacobson A."/>
            <person name="Kennedy G."/>
            <person name="Labadie P."/>
            <person name="Hunt B.G."/>
            <person name="Srinivasan R."/>
        </authorList>
    </citation>
    <scope>NUCLEOTIDE SEQUENCE</scope>
    <source>
        <strain evidence="15">PL_HMW_Pooled</strain>
        <tissue evidence="15">Head</tissue>
    </source>
</reference>
<proteinExistence type="inferred from homology"/>
<keyword evidence="6 12" id="KW-0418">Kinase</keyword>
<dbReference type="EC" id="2.7.1.-" evidence="12"/>
<evidence type="ECO:0000256" key="12">
    <source>
        <dbReference type="RuleBase" id="RU362007"/>
    </source>
</evidence>
<dbReference type="InterPro" id="IPR022672">
    <property type="entry name" value="Hexokinase_N"/>
</dbReference>
<dbReference type="GO" id="GO:0006096">
    <property type="term" value="P:glycolytic process"/>
    <property type="evidence" value="ECO:0007669"/>
    <property type="project" value="UniProtKB-KW"/>
</dbReference>
<dbReference type="Pfam" id="PF03727">
    <property type="entry name" value="Hexokinase_2"/>
    <property type="match status" value="1"/>
</dbReference>
<dbReference type="Proteomes" id="UP001219518">
    <property type="component" value="Unassembled WGS sequence"/>
</dbReference>
<dbReference type="EMBL" id="JAHWGI010000376">
    <property type="protein sequence ID" value="KAK3914388.1"/>
    <property type="molecule type" value="Genomic_DNA"/>
</dbReference>
<evidence type="ECO:0000256" key="6">
    <source>
        <dbReference type="ARBA" id="ARBA00022777"/>
    </source>
</evidence>
<comment type="caution">
    <text evidence="15">The sequence shown here is derived from an EMBL/GenBank/DDBJ whole genome shotgun (WGS) entry which is preliminary data.</text>
</comment>
<feature type="domain" description="Hexokinase C-terminal" evidence="14">
    <location>
        <begin position="233"/>
        <end position="465"/>
    </location>
</feature>
<evidence type="ECO:0000256" key="10">
    <source>
        <dbReference type="ARBA" id="ARBA00047905"/>
    </source>
</evidence>
<keyword evidence="7 12" id="KW-0067">ATP-binding</keyword>
<gene>
    <name evidence="15" type="ORF">KUF71_018149</name>
    <name evidence="16" type="ORF">KUF71_023789</name>
</gene>
<dbReference type="GO" id="GO:0005524">
    <property type="term" value="F:ATP binding"/>
    <property type="evidence" value="ECO:0007669"/>
    <property type="project" value="UniProtKB-UniRule"/>
</dbReference>
<evidence type="ECO:0000313" key="15">
    <source>
        <dbReference type="EMBL" id="KAK3907321.1"/>
    </source>
</evidence>
<dbReference type="SUPFAM" id="SSF53067">
    <property type="entry name" value="Actin-like ATPase domain"/>
    <property type="match status" value="2"/>
</dbReference>
<evidence type="ECO:0000256" key="1">
    <source>
        <dbReference type="ARBA" id="ARBA00004888"/>
    </source>
</evidence>
<organism evidence="15 17">
    <name type="scientific">Frankliniella fusca</name>
    <dbReference type="NCBI Taxonomy" id="407009"/>
    <lineage>
        <taxon>Eukaryota</taxon>
        <taxon>Metazoa</taxon>
        <taxon>Ecdysozoa</taxon>
        <taxon>Arthropoda</taxon>
        <taxon>Hexapoda</taxon>
        <taxon>Insecta</taxon>
        <taxon>Pterygota</taxon>
        <taxon>Neoptera</taxon>
        <taxon>Paraneoptera</taxon>
        <taxon>Thysanoptera</taxon>
        <taxon>Terebrantia</taxon>
        <taxon>Thripoidea</taxon>
        <taxon>Thripidae</taxon>
        <taxon>Frankliniella</taxon>
    </lineage>
</organism>
<keyword evidence="5 12" id="KW-0547">Nucleotide-binding</keyword>
<dbReference type="PRINTS" id="PR00475">
    <property type="entry name" value="HEXOKINASE"/>
</dbReference>
<keyword evidence="8 12" id="KW-0324">Glycolysis</keyword>
<dbReference type="GO" id="GO:0004340">
    <property type="term" value="F:glucokinase activity"/>
    <property type="evidence" value="ECO:0007669"/>
    <property type="project" value="TreeGrafter"/>
</dbReference>
<keyword evidence="17" id="KW-1185">Reference proteome</keyword>
<dbReference type="PROSITE" id="PS51748">
    <property type="entry name" value="HEXOKINASE_2"/>
    <property type="match status" value="1"/>
</dbReference>
<dbReference type="InterPro" id="IPR043129">
    <property type="entry name" value="ATPase_NBD"/>
</dbReference>
<comment type="pathway">
    <text evidence="1">Carbohydrate degradation; glycolysis; D-glyceraldehyde 3-phosphate and glycerone phosphate from D-glucose: step 1/4.</text>
</comment>
<evidence type="ECO:0000256" key="11">
    <source>
        <dbReference type="ARBA" id="ARBA00048160"/>
    </source>
</evidence>
<evidence type="ECO:0000259" key="14">
    <source>
        <dbReference type="Pfam" id="PF03727"/>
    </source>
</evidence>
<comment type="catalytic activity">
    <reaction evidence="9">
        <text>a D-hexose + ATP = a D-hexose 6-phosphate + ADP + H(+)</text>
        <dbReference type="Rhea" id="RHEA:22740"/>
        <dbReference type="ChEBI" id="CHEBI:4194"/>
        <dbReference type="ChEBI" id="CHEBI:15378"/>
        <dbReference type="ChEBI" id="CHEBI:30616"/>
        <dbReference type="ChEBI" id="CHEBI:229467"/>
        <dbReference type="ChEBI" id="CHEBI:456216"/>
        <dbReference type="EC" id="2.7.1.1"/>
    </reaction>
    <physiologicalReaction direction="left-to-right" evidence="9">
        <dbReference type="Rhea" id="RHEA:22741"/>
    </physiologicalReaction>
</comment>
<dbReference type="GO" id="GO:0008865">
    <property type="term" value="F:fructokinase activity"/>
    <property type="evidence" value="ECO:0007669"/>
    <property type="project" value="TreeGrafter"/>
</dbReference>
<comment type="pathway">
    <text evidence="2">Carbohydrate metabolism; hexose metabolism.</text>
</comment>
<comment type="catalytic activity">
    <reaction evidence="11">
        <text>D-glucose + ATP = D-glucose 6-phosphate + ADP + H(+)</text>
        <dbReference type="Rhea" id="RHEA:17825"/>
        <dbReference type="ChEBI" id="CHEBI:4167"/>
        <dbReference type="ChEBI" id="CHEBI:15378"/>
        <dbReference type="ChEBI" id="CHEBI:30616"/>
        <dbReference type="ChEBI" id="CHEBI:61548"/>
        <dbReference type="ChEBI" id="CHEBI:456216"/>
        <dbReference type="EC" id="2.7.1.1"/>
    </reaction>
    <physiologicalReaction direction="left-to-right" evidence="11">
        <dbReference type="Rhea" id="RHEA:17826"/>
    </physiologicalReaction>
</comment>
<dbReference type="PROSITE" id="PS00378">
    <property type="entry name" value="HEXOKINASE_1"/>
    <property type="match status" value="1"/>
</dbReference>
<dbReference type="FunFam" id="3.40.367.20:FF:000005">
    <property type="entry name" value="Phosphotransferase"/>
    <property type="match status" value="1"/>
</dbReference>
<comment type="catalytic activity">
    <reaction evidence="10">
        <text>D-fructose + ATP = D-fructose 6-phosphate + ADP + H(+)</text>
        <dbReference type="Rhea" id="RHEA:16125"/>
        <dbReference type="ChEBI" id="CHEBI:15378"/>
        <dbReference type="ChEBI" id="CHEBI:30616"/>
        <dbReference type="ChEBI" id="CHEBI:37721"/>
        <dbReference type="ChEBI" id="CHEBI:61527"/>
        <dbReference type="ChEBI" id="CHEBI:456216"/>
        <dbReference type="EC" id="2.7.1.1"/>
    </reaction>
    <physiologicalReaction direction="left-to-right" evidence="10">
        <dbReference type="Rhea" id="RHEA:16126"/>
    </physiologicalReaction>
</comment>